<evidence type="ECO:0000313" key="1">
    <source>
        <dbReference type="EMBL" id="JAE39449.1"/>
    </source>
</evidence>
<accession>A0A0A9HUD6</accession>
<dbReference type="AlphaFoldDB" id="A0A0A9HUD6"/>
<organism evidence="1">
    <name type="scientific">Arundo donax</name>
    <name type="common">Giant reed</name>
    <name type="synonym">Donax arundinaceus</name>
    <dbReference type="NCBI Taxonomy" id="35708"/>
    <lineage>
        <taxon>Eukaryota</taxon>
        <taxon>Viridiplantae</taxon>
        <taxon>Streptophyta</taxon>
        <taxon>Embryophyta</taxon>
        <taxon>Tracheophyta</taxon>
        <taxon>Spermatophyta</taxon>
        <taxon>Magnoliopsida</taxon>
        <taxon>Liliopsida</taxon>
        <taxon>Poales</taxon>
        <taxon>Poaceae</taxon>
        <taxon>PACMAD clade</taxon>
        <taxon>Arundinoideae</taxon>
        <taxon>Arundineae</taxon>
        <taxon>Arundo</taxon>
    </lineage>
</organism>
<dbReference type="EMBL" id="GBRH01158447">
    <property type="protein sequence ID" value="JAE39449.1"/>
    <property type="molecule type" value="Transcribed_RNA"/>
</dbReference>
<proteinExistence type="predicted"/>
<protein>
    <submittedName>
        <fullName evidence="1">Uncharacterized protein</fullName>
    </submittedName>
</protein>
<reference evidence="1" key="2">
    <citation type="journal article" date="2015" name="Data Brief">
        <title>Shoot transcriptome of the giant reed, Arundo donax.</title>
        <authorList>
            <person name="Barrero R.A."/>
            <person name="Guerrero F.D."/>
            <person name="Moolhuijzen P."/>
            <person name="Goolsby J.A."/>
            <person name="Tidwell J."/>
            <person name="Bellgard S.E."/>
            <person name="Bellgard M.I."/>
        </authorList>
    </citation>
    <scope>NUCLEOTIDE SEQUENCE</scope>
    <source>
        <tissue evidence="1">Shoot tissue taken approximately 20 cm above the soil surface</tissue>
    </source>
</reference>
<sequence length="35" mass="4328">MHVNYCRWCYLYENFDPIPVSLLLSYLEFVRSNEL</sequence>
<reference evidence="1" key="1">
    <citation type="submission" date="2014-09" db="EMBL/GenBank/DDBJ databases">
        <authorList>
            <person name="Magalhaes I.L.F."/>
            <person name="Oliveira U."/>
            <person name="Santos F.R."/>
            <person name="Vidigal T.H.D.A."/>
            <person name="Brescovit A.D."/>
            <person name="Santos A.J."/>
        </authorList>
    </citation>
    <scope>NUCLEOTIDE SEQUENCE</scope>
    <source>
        <tissue evidence="1">Shoot tissue taken approximately 20 cm above the soil surface</tissue>
    </source>
</reference>
<name>A0A0A9HUD6_ARUDO</name>